<organism evidence="13">
    <name type="scientific">Micromonas pusilla</name>
    <name type="common">Picoplanktonic green alga</name>
    <name type="synonym">Chromulina pusilla</name>
    <dbReference type="NCBI Taxonomy" id="38833"/>
    <lineage>
        <taxon>Eukaryota</taxon>
        <taxon>Viridiplantae</taxon>
        <taxon>Chlorophyta</taxon>
        <taxon>Mamiellophyceae</taxon>
        <taxon>Mamiellales</taxon>
        <taxon>Mamiellaceae</taxon>
        <taxon>Micromonas</taxon>
    </lineage>
</organism>
<keyword evidence="5" id="KW-0547">Nucleotide-binding</keyword>
<dbReference type="PROSITE" id="PS00445">
    <property type="entry name" value="FGGY_KINASES_2"/>
    <property type="match status" value="1"/>
</dbReference>
<keyword evidence="7" id="KW-0319">Glycerol metabolism</keyword>
<dbReference type="EMBL" id="HBEN01001961">
    <property type="protein sequence ID" value="CAD8431713.1"/>
    <property type="molecule type" value="Transcribed_RNA"/>
</dbReference>
<keyword evidence="6 10" id="KW-0418">Kinase</keyword>
<dbReference type="SUPFAM" id="SSF53067">
    <property type="entry name" value="Actin-like ATPase domain"/>
    <property type="match status" value="2"/>
</dbReference>
<comment type="pathway">
    <text evidence="1">Polyol metabolism; glycerol degradation via glycerol kinase pathway; sn-glycerol 3-phosphate from glycerol: step 1/1.</text>
</comment>
<comment type="similarity">
    <text evidence="2 10">Belongs to the FGGY kinase family.</text>
</comment>
<feature type="domain" description="Carbohydrate kinase FGGY C-terminal" evidence="12">
    <location>
        <begin position="270"/>
        <end position="471"/>
    </location>
</feature>
<evidence type="ECO:0000256" key="6">
    <source>
        <dbReference type="ARBA" id="ARBA00022777"/>
    </source>
</evidence>
<dbReference type="GO" id="GO:0006641">
    <property type="term" value="P:triglyceride metabolic process"/>
    <property type="evidence" value="ECO:0007669"/>
    <property type="project" value="TreeGrafter"/>
</dbReference>
<evidence type="ECO:0000256" key="2">
    <source>
        <dbReference type="ARBA" id="ARBA00009156"/>
    </source>
</evidence>
<feature type="domain" description="Carbohydrate kinase FGGY N-terminal" evidence="11">
    <location>
        <begin position="6"/>
        <end position="261"/>
    </location>
</feature>
<evidence type="ECO:0000256" key="10">
    <source>
        <dbReference type="RuleBase" id="RU003733"/>
    </source>
</evidence>
<name>A0A7S0CRY4_MICPS</name>
<dbReference type="InterPro" id="IPR018483">
    <property type="entry name" value="Carb_kinase_FGGY_CS"/>
</dbReference>
<proteinExistence type="inferred from homology"/>
<dbReference type="NCBIfam" id="NF000756">
    <property type="entry name" value="PRK00047.1"/>
    <property type="match status" value="1"/>
</dbReference>
<dbReference type="Pfam" id="PF00370">
    <property type="entry name" value="FGGY_N"/>
    <property type="match status" value="1"/>
</dbReference>
<evidence type="ECO:0000256" key="5">
    <source>
        <dbReference type="ARBA" id="ARBA00022741"/>
    </source>
</evidence>
<evidence type="ECO:0000256" key="4">
    <source>
        <dbReference type="ARBA" id="ARBA00022679"/>
    </source>
</evidence>
<dbReference type="GO" id="GO:0019563">
    <property type="term" value="P:glycerol catabolic process"/>
    <property type="evidence" value="ECO:0007669"/>
    <property type="project" value="UniProtKB-UniPathway"/>
</dbReference>
<dbReference type="Gene3D" id="3.30.420.40">
    <property type="match status" value="2"/>
</dbReference>
<keyword evidence="4 10" id="KW-0808">Transferase</keyword>
<dbReference type="UniPathway" id="UPA00618">
    <property type="reaction ID" value="UER00672"/>
</dbReference>
<dbReference type="InterPro" id="IPR000577">
    <property type="entry name" value="Carb_kinase_FGGY"/>
</dbReference>
<dbReference type="AlphaFoldDB" id="A0A7S0CRY4"/>
<evidence type="ECO:0000259" key="11">
    <source>
        <dbReference type="Pfam" id="PF00370"/>
    </source>
</evidence>
<dbReference type="GO" id="GO:0005739">
    <property type="term" value="C:mitochondrion"/>
    <property type="evidence" value="ECO:0007669"/>
    <property type="project" value="TreeGrafter"/>
</dbReference>
<evidence type="ECO:0000313" key="13">
    <source>
        <dbReference type="EMBL" id="CAD8431713.1"/>
    </source>
</evidence>
<dbReference type="PANTHER" id="PTHR10196:SF69">
    <property type="entry name" value="GLYCEROL KINASE"/>
    <property type="match status" value="1"/>
</dbReference>
<dbReference type="EC" id="2.7.1.30" evidence="3"/>
<dbReference type="GO" id="GO:0004370">
    <property type="term" value="F:glycerol kinase activity"/>
    <property type="evidence" value="ECO:0007669"/>
    <property type="project" value="UniProtKB-EC"/>
</dbReference>
<dbReference type="Pfam" id="PF02782">
    <property type="entry name" value="FGGY_C"/>
    <property type="match status" value="1"/>
</dbReference>
<keyword evidence="8" id="KW-0067">ATP-binding</keyword>
<protein>
    <recommendedName>
        <fullName evidence="3">glycerol kinase</fullName>
        <ecNumber evidence="3">2.7.1.30</ecNumber>
    </recommendedName>
    <alternativeName>
        <fullName evidence="9">ATP:glycerol 3-phosphotransferase</fullName>
    </alternativeName>
</protein>
<evidence type="ECO:0000256" key="1">
    <source>
        <dbReference type="ARBA" id="ARBA00005190"/>
    </source>
</evidence>
<dbReference type="InterPro" id="IPR018485">
    <property type="entry name" value="FGGY_C"/>
</dbReference>
<gene>
    <name evidence="13" type="ORF">MSP1401_LOCUS1613</name>
</gene>
<dbReference type="GO" id="GO:0046167">
    <property type="term" value="P:glycerol-3-phosphate biosynthetic process"/>
    <property type="evidence" value="ECO:0007669"/>
    <property type="project" value="TreeGrafter"/>
</dbReference>
<reference evidence="13" key="1">
    <citation type="submission" date="2021-01" db="EMBL/GenBank/DDBJ databases">
        <authorList>
            <person name="Corre E."/>
            <person name="Pelletier E."/>
            <person name="Niang G."/>
            <person name="Scheremetjew M."/>
            <person name="Finn R."/>
            <person name="Kale V."/>
            <person name="Holt S."/>
            <person name="Cochrane G."/>
            <person name="Meng A."/>
            <person name="Brown T."/>
            <person name="Cohen L."/>
        </authorList>
    </citation>
    <scope>NUCLEOTIDE SEQUENCE</scope>
    <source>
        <strain evidence="13">CCAC1681</strain>
    </source>
</reference>
<dbReference type="GO" id="GO:0005524">
    <property type="term" value="F:ATP binding"/>
    <property type="evidence" value="ECO:0007669"/>
    <property type="project" value="UniProtKB-KW"/>
</dbReference>
<evidence type="ECO:0000256" key="7">
    <source>
        <dbReference type="ARBA" id="ARBA00022798"/>
    </source>
</evidence>
<dbReference type="FunFam" id="3.30.420.40:FF:000108">
    <property type="entry name" value="Glycerol kinase, glycosomal"/>
    <property type="match status" value="1"/>
</dbReference>
<dbReference type="InterPro" id="IPR018484">
    <property type="entry name" value="FGGY_N"/>
</dbReference>
<evidence type="ECO:0000259" key="12">
    <source>
        <dbReference type="Pfam" id="PF02782"/>
    </source>
</evidence>
<evidence type="ECO:0000256" key="9">
    <source>
        <dbReference type="ARBA" id="ARBA00043149"/>
    </source>
</evidence>
<dbReference type="PIRSF" id="PIRSF000538">
    <property type="entry name" value="GlpK"/>
    <property type="match status" value="1"/>
</dbReference>
<evidence type="ECO:0000256" key="3">
    <source>
        <dbReference type="ARBA" id="ARBA00012099"/>
    </source>
</evidence>
<sequence length="522" mass="54684">MPPSLVGALDQGTTSTRFILYRIESAAGAKLTAVSSHQMEHKQIFPQPGWCEHDPEEIVANAQECMSSALAKVPGGATAADVACVGITNQRETVVAWDAESGKPLHNAIVWLDTRTAQICSDLERDLGGKDALRKTCGLPISTYFAGTKMRWLLEHCAAAKAAARTGSLRMGTVETWLVWRLTKGARFVTDCTNASRTMLMNLRTLAWDAEASLKLGVPLEVLPEIVSCAEPEAFGKIAEGALAGVALAAAVGDQHAATLGQRCAPGEAKNTYGTGCFALLNTGPGKPVPSNRGLLSTVCWRLGAGARPAYALEGSVAVAGAGVQWLRDNMGIISAASEIEAKARSVPDAGNVVFVPAFSGLFAPRWRADARGVIVGLTQHSTSAHVCRALLDAVSFQTVDVLDAMRADADDAARAAGESPRPMRRLRVDGGASANGLLMQIQADALGLPVSRPANVETTALGAALAAGVGAGLWREEDIFADASDDGDEDGTLFQPATDAATREARYAKWADAVERSLGLA</sequence>
<dbReference type="InterPro" id="IPR005999">
    <property type="entry name" value="Glycerol_kin"/>
</dbReference>
<dbReference type="PANTHER" id="PTHR10196">
    <property type="entry name" value="SUGAR KINASE"/>
    <property type="match status" value="1"/>
</dbReference>
<dbReference type="FunFam" id="3.30.420.40:FF:000086">
    <property type="entry name" value="Glycerol kinase"/>
    <property type="match status" value="1"/>
</dbReference>
<evidence type="ECO:0000256" key="8">
    <source>
        <dbReference type="ARBA" id="ARBA00022840"/>
    </source>
</evidence>
<dbReference type="NCBIfam" id="TIGR01311">
    <property type="entry name" value="glycerol_kin"/>
    <property type="match status" value="1"/>
</dbReference>
<accession>A0A7S0CRY4</accession>
<dbReference type="InterPro" id="IPR043129">
    <property type="entry name" value="ATPase_NBD"/>
</dbReference>